<name>A0A450Y875_9GAMM</name>
<proteinExistence type="predicted"/>
<dbReference type="AlphaFoldDB" id="A0A450Y875"/>
<evidence type="ECO:0000313" key="2">
    <source>
        <dbReference type="EMBL" id="VFK40884.1"/>
    </source>
</evidence>
<reference evidence="1" key="1">
    <citation type="submission" date="2019-02" db="EMBL/GenBank/DDBJ databases">
        <authorList>
            <person name="Gruber-Vodicka R. H."/>
            <person name="Seah K. B. B."/>
        </authorList>
    </citation>
    <scope>NUCLEOTIDE SEQUENCE</scope>
    <source>
        <strain evidence="1">BECK_BZ123</strain>
        <strain evidence="2">BECK_BZ125</strain>
        <strain evidence="3">BECK_BZ126</strain>
    </source>
</reference>
<protein>
    <submittedName>
        <fullName evidence="1">Uncharacterized protein</fullName>
    </submittedName>
</protein>
<gene>
    <name evidence="1" type="ORF">BECKTC1821D_GA0114238_100242</name>
    <name evidence="2" type="ORF">BECKTC1821E_GA0114239_100839</name>
    <name evidence="3" type="ORF">BECKTC1821F_GA0114240_100339</name>
</gene>
<evidence type="ECO:0000313" key="1">
    <source>
        <dbReference type="EMBL" id="VFK37736.1"/>
    </source>
</evidence>
<sequence length="52" mass="6045">MKKDLYCVPEIYLADDDGGFYEFTLENGVFYAQLIPFLKSICPLLCNKKYIT</sequence>
<organism evidence="1">
    <name type="scientific">Candidatus Kentrum sp. TC</name>
    <dbReference type="NCBI Taxonomy" id="2126339"/>
    <lineage>
        <taxon>Bacteria</taxon>
        <taxon>Pseudomonadati</taxon>
        <taxon>Pseudomonadota</taxon>
        <taxon>Gammaproteobacteria</taxon>
        <taxon>Candidatus Kentrum</taxon>
    </lineage>
</organism>
<dbReference type="EMBL" id="CAADFS010000002">
    <property type="protein sequence ID" value="VFK37736.1"/>
    <property type="molecule type" value="Genomic_DNA"/>
</dbReference>
<dbReference type="EMBL" id="CAADFT010000008">
    <property type="protein sequence ID" value="VFK40884.1"/>
    <property type="molecule type" value="Genomic_DNA"/>
</dbReference>
<evidence type="ECO:0000313" key="3">
    <source>
        <dbReference type="EMBL" id="VFK53723.1"/>
    </source>
</evidence>
<dbReference type="EMBL" id="CAADFW010000003">
    <property type="protein sequence ID" value="VFK53723.1"/>
    <property type="molecule type" value="Genomic_DNA"/>
</dbReference>
<accession>A0A450Y875</accession>